<dbReference type="WBParaSite" id="nRc.2.0.1.t46818-RA">
    <property type="protein sequence ID" value="nRc.2.0.1.t46818-RA"/>
    <property type="gene ID" value="nRc.2.0.1.g46818"/>
</dbReference>
<organism evidence="1 2">
    <name type="scientific">Romanomermis culicivorax</name>
    <name type="common">Nematode worm</name>
    <dbReference type="NCBI Taxonomy" id="13658"/>
    <lineage>
        <taxon>Eukaryota</taxon>
        <taxon>Metazoa</taxon>
        <taxon>Ecdysozoa</taxon>
        <taxon>Nematoda</taxon>
        <taxon>Enoplea</taxon>
        <taxon>Dorylaimia</taxon>
        <taxon>Mermithida</taxon>
        <taxon>Mermithoidea</taxon>
        <taxon>Mermithidae</taxon>
        <taxon>Romanomermis</taxon>
    </lineage>
</organism>
<evidence type="ECO:0000313" key="1">
    <source>
        <dbReference type="Proteomes" id="UP000887565"/>
    </source>
</evidence>
<sequence length="349" mass="39984">MIFQKPLQYSNKIHLECRLQPRPNNQVEYELIGDDETVIDRNTDGFFMVKRPQGKKFRSFKCKVTLNPGHYMISSKSYADFHQNTCYWSNLRSMDVFFLFDDSVQKEAVSGVYCRNSSLIESYGKIAESLPTDNDMYETIGRIVVLIAGPKSPLLTIPMHNLNQITKYHNSTQELAFQPLALNGSPFTDDDARNLSIRIGQKVFGRCFDQVKEEMKPDLKIDSVQLTSKDHYQFTFGCKMPYRLINPKIPISYEVFDNGVSILNTINATFSIELFDQQTLNLTCRAHFMYGFAISRIMILTLISGRKIGENIILDCDRAGGKTAGVYWTFNGERVSKDLIDSKGAYRIR</sequence>
<keyword evidence="1" id="KW-1185">Reference proteome</keyword>
<dbReference type="AlphaFoldDB" id="A0A915L8N7"/>
<reference evidence="2" key="1">
    <citation type="submission" date="2022-11" db="UniProtKB">
        <authorList>
            <consortium name="WormBaseParasite"/>
        </authorList>
    </citation>
    <scope>IDENTIFICATION</scope>
</reference>
<accession>A0A915L8N7</accession>
<dbReference type="Proteomes" id="UP000887565">
    <property type="component" value="Unplaced"/>
</dbReference>
<evidence type="ECO:0000313" key="2">
    <source>
        <dbReference type="WBParaSite" id="nRc.2.0.1.t46818-RA"/>
    </source>
</evidence>
<proteinExistence type="predicted"/>
<name>A0A915L8N7_ROMCU</name>
<protein>
    <submittedName>
        <fullName evidence="2">Uncharacterized protein</fullName>
    </submittedName>
</protein>